<name>V6LXH0_9EUKA</name>
<evidence type="ECO:0000256" key="2">
    <source>
        <dbReference type="SAM" id="MobiDB-lite"/>
    </source>
</evidence>
<reference evidence="3 4" key="1">
    <citation type="journal article" date="2014" name="PLoS Genet.">
        <title>The Genome of Spironucleus salmonicida Highlights a Fish Pathogen Adapted to Fluctuating Environments.</title>
        <authorList>
            <person name="Xu F."/>
            <person name="Jerlstrom-Hultqvist J."/>
            <person name="Einarsson E."/>
            <person name="Astvaldsson A."/>
            <person name="Svard S.G."/>
            <person name="Andersson J.O."/>
        </authorList>
    </citation>
    <scope>NUCLEOTIDE SEQUENCE</scope>
    <source>
        <strain evidence="4">ATCC 50377</strain>
    </source>
</reference>
<feature type="coiled-coil region" evidence="1">
    <location>
        <begin position="270"/>
        <end position="304"/>
    </location>
</feature>
<evidence type="ECO:0000313" key="4">
    <source>
        <dbReference type="EMBL" id="KAH0570259.1"/>
    </source>
</evidence>
<dbReference type="Proteomes" id="UP000018208">
    <property type="component" value="Unassembled WGS sequence"/>
</dbReference>
<proteinExistence type="predicted"/>
<reference evidence="4" key="2">
    <citation type="submission" date="2020-12" db="EMBL/GenBank/DDBJ databases">
        <title>New Spironucleus salmonicida genome in near-complete chromosomes.</title>
        <authorList>
            <person name="Xu F."/>
            <person name="Kurt Z."/>
            <person name="Jimenez-Gonzalez A."/>
            <person name="Astvaldsson A."/>
            <person name="Andersson J.O."/>
            <person name="Svard S.G."/>
        </authorList>
    </citation>
    <scope>NUCLEOTIDE SEQUENCE</scope>
    <source>
        <strain evidence="4">ATCC 50377</strain>
    </source>
</reference>
<evidence type="ECO:0000313" key="5">
    <source>
        <dbReference type="Proteomes" id="UP000018208"/>
    </source>
</evidence>
<dbReference type="EMBL" id="KI545985">
    <property type="protein sequence ID" value="EST48416.1"/>
    <property type="molecule type" value="Genomic_DNA"/>
</dbReference>
<keyword evidence="1" id="KW-0175">Coiled coil</keyword>
<feature type="compositionally biased region" description="Low complexity" evidence="2">
    <location>
        <begin position="765"/>
        <end position="777"/>
    </location>
</feature>
<keyword evidence="5" id="KW-1185">Reference proteome</keyword>
<feature type="coiled-coil region" evidence="1">
    <location>
        <begin position="105"/>
        <end position="174"/>
    </location>
</feature>
<organism evidence="3">
    <name type="scientific">Spironucleus salmonicida</name>
    <dbReference type="NCBI Taxonomy" id="348837"/>
    <lineage>
        <taxon>Eukaryota</taxon>
        <taxon>Metamonada</taxon>
        <taxon>Diplomonadida</taxon>
        <taxon>Hexamitidae</taxon>
        <taxon>Hexamitinae</taxon>
        <taxon>Spironucleus</taxon>
    </lineage>
</organism>
<feature type="region of interest" description="Disordered" evidence="2">
    <location>
        <begin position="712"/>
        <end position="736"/>
    </location>
</feature>
<dbReference type="VEuPathDB" id="GiardiaDB:SS50377_28234"/>
<gene>
    <name evidence="3" type="ORF">SS50377_11364</name>
    <name evidence="4" type="ORF">SS50377_28234</name>
</gene>
<sequence>MPNEVPSRLTLLSTKMKPQQLQYKSQVISDTNFIVHHHTFQKFLENDHNIQNLQLKQADGAPDLYIRAAIDALNSIQKIDPTACKVVRQVLDFFLTDSKIKPKELDQAVENLQQLQLIKTDLENALEDATYQLNFAKEETDIFKTKLVQSDEDLSLYQQKCHKLDRELTEAEKRIVYLENFLKTERKDGVFSRLRKNEAMYRQNDLIAKQIDLQTVLEKVKLKLKNEETKTQDLIIKNRDLLIEMDLIVQENEKIKADTKHVLIISEQQCNKLESQNGKQKYKIMQLNNEVQRMEEVIRKFKHQNQVLFNRISAGCENQNYKILSTHANSGDNRLNQFDIEEDMVQIGCQNQFIQTSYLRKKVNKNFEDILVDPELLDAGVFADLLIQDLSEVSEDDYCQILKIIETEVQTQLQNQEQEYYGKVDLELVKYLKKQQYIEDLTFQQILEEQTDRTEKSVIQIVDFLKTKACSIARITRHVNFEKSLIKKYRKYKFQYNMQSLQIEYLQKQVKCEEIQQVILNLDKILKHTLTQTKGQQIEGTYLENTLQQVEDMKKNLFGKLQEADQNELQYMKLLTQARTITGQIQQVIDVSNSKTSRNISQLDMNQFSYSETITEDSFDGPRSIIQVTKKLGIAKKQSYKPVKFQDFIKQVQPDLVLLKKKVDEGYSFSDDYEELITQVPKLNLMGQSLQKLQISSQIKLNSSRESMTLNSKAILGSSVKQKQSSRCKEKSGDPQLSTQVKSIKLVNQEIQTIQVSISQQVNSYNQSNNKQQNSDQLKQKQKHSAPEQSKKQVVTDKQTTQITQDQQLITTQLVGNRQKQQIQVKNLEVLQEPDYMVQQSNYIEQQSFEHMQIAMTDCSTQLFIDMSDKETQFNIILKNLDHENTPIVLLDQLQQTDQIILVNQDIQVIEETFEQNIITSEETQVVDQFISEVNQDNIISIGVQISQKCQMCKQYIIKQQESLNLINNKQHVINKLLEKADHEKPELATRSTSPLLLSQEHVEYSQFSSQYDSFKKTQSQKYLPHFNEEQFGIRKQIMRNVQKNTLTYLDSVNQTANLHTILEIGHKIIRNNHQIQIKLKEKEMVEELEQCNKIDDLSHQIIDERLKLKEKIEDNNIGVAQFIKLEVEKATEELQSLVLESLINKENSQETSSFNLQNQSKSRMNFSEIYQQSKQQNQYKALYPNQILQEGVHFYECDQVSSSDVLIKDLSDEIDLEQNDQHGTHGNEEKKDYTKKFMSTLRKQNKQKQNNSCMINETIEKDDLLKEVKKYYSQSVAKLEKYQQNDTQALSVQRKNIESLLKHINMQDLINISQIIITQSKQKQRQSILQQKNVQLTTQSYEVAGNKFISPYKAALVFRRQAVSRKSSTALSYCQQSEIINQEYNGPQVINVECPQELMINIDYVNIYDKIYQKQKLPTIITQRLGISTLKYSNLLEIKTIPQEKNNVYWVGMPYWGIDIINKMKNLFRFLTQKVYHPNDQANSNMQLKYTDYIQIPPDIQLKNIYWLIKFIRQFYYEVDSMYVMKIIQKDQKTTFFDVLIQFISEKYGIKELTSRFIWQLLVNIIFQYQQDDIDEGHKSEIFFFVLQISNIIKVDQYVFYKFCRALFSLDISNPMTSQFQELVKTHSCKRQEMIDKSKQIFQNDIAAHQLFSKQISCNVEEAITFLVLYNISELVKQQDSIKNIFQQFQENNFINQIKAFNILKKINPYLTMNSLKELVNEQEFSQELFINIYLNLVTQPQDSVIKQCKHLIKMVDNIVTENNIENIDDQRNTVLFWFSTQKYVKALILAKLLLKDVQQLALQKQ</sequence>
<accession>V6LXH0</accession>
<feature type="region of interest" description="Disordered" evidence="2">
    <location>
        <begin position="765"/>
        <end position="798"/>
    </location>
</feature>
<evidence type="ECO:0000256" key="1">
    <source>
        <dbReference type="SAM" id="Coils"/>
    </source>
</evidence>
<feature type="compositionally biased region" description="Basic and acidic residues" evidence="2">
    <location>
        <begin position="785"/>
        <end position="795"/>
    </location>
</feature>
<evidence type="ECO:0000313" key="3">
    <source>
        <dbReference type="EMBL" id="EST48416.1"/>
    </source>
</evidence>
<protein>
    <submittedName>
        <fullName evidence="3">Uncharacterized protein</fullName>
    </submittedName>
</protein>
<dbReference type="EMBL" id="AUWU02000008">
    <property type="protein sequence ID" value="KAH0570259.1"/>
    <property type="molecule type" value="Genomic_DNA"/>
</dbReference>